<evidence type="ECO:0000313" key="9">
    <source>
        <dbReference type="EMBL" id="QID78447.1"/>
    </source>
</evidence>
<protein>
    <recommendedName>
        <fullName evidence="7">Signal recognition particle subunit SRP14</fullName>
    </recommendedName>
    <alternativeName>
        <fullName evidence="7">Signal recognition particle 14 kDa protein</fullName>
    </alternativeName>
</protein>
<feature type="region of interest" description="Disordered" evidence="8">
    <location>
        <begin position="121"/>
        <end position="146"/>
    </location>
</feature>
<comment type="function">
    <text evidence="7">Component of the signal recognition particle (SRP) complex, a ribonucleoprotein complex that mediates the cotranslational targeting of secretory and membrane proteins to the endoplasmic reticulum (ER).</text>
</comment>
<evidence type="ECO:0000256" key="8">
    <source>
        <dbReference type="SAM" id="MobiDB-lite"/>
    </source>
</evidence>
<dbReference type="GO" id="GO:0030942">
    <property type="term" value="F:endoplasmic reticulum signal peptide binding"/>
    <property type="evidence" value="ECO:0007669"/>
    <property type="project" value="UniProtKB-UniRule"/>
</dbReference>
<dbReference type="SUPFAM" id="SSF54762">
    <property type="entry name" value="Signal recognition particle alu RNA binding heterodimer, SRP9/14"/>
    <property type="match status" value="1"/>
</dbReference>
<evidence type="ECO:0000256" key="7">
    <source>
        <dbReference type="RuleBase" id="RU368100"/>
    </source>
</evidence>
<sequence length="146" mass="16430">MANTGCLSPGAFLSKVPEFFQTANEKHITVRLTAKRLIEHDPVEGNLEFDSTNHPDYDVSKKASEISVSSRSDREYPLLIRMSYGSHDKKTKCSTVVKASELDQFWQEYSSVFKGGMQNLIKKKKKKSKNGTISKTGKKNKVAKKN</sequence>
<dbReference type="InterPro" id="IPR003210">
    <property type="entry name" value="Signal_recog_particle_SRP14"/>
</dbReference>
<dbReference type="Proteomes" id="UP000501346">
    <property type="component" value="Chromosome ScIV"/>
</dbReference>
<dbReference type="GO" id="GO:0008312">
    <property type="term" value="F:7S RNA binding"/>
    <property type="evidence" value="ECO:0007669"/>
    <property type="project" value="UniProtKB-UniRule"/>
</dbReference>
<evidence type="ECO:0000256" key="1">
    <source>
        <dbReference type="ARBA" id="ARBA00004496"/>
    </source>
</evidence>
<comment type="subcellular location">
    <subcellularLocation>
        <location evidence="1 7">Cytoplasm</location>
    </subcellularLocation>
</comment>
<evidence type="ECO:0000256" key="2">
    <source>
        <dbReference type="ARBA" id="ARBA00010349"/>
    </source>
</evidence>
<dbReference type="SMR" id="A0A6C1DPB9"/>
<dbReference type="Gene3D" id="3.30.720.10">
    <property type="entry name" value="Signal recognition particle alu RNA binding heterodimer, srp9/1"/>
    <property type="match status" value="1"/>
</dbReference>
<feature type="compositionally biased region" description="Basic residues" evidence="8">
    <location>
        <begin position="136"/>
        <end position="146"/>
    </location>
</feature>
<evidence type="ECO:0000313" key="10">
    <source>
        <dbReference type="Proteomes" id="UP000501346"/>
    </source>
</evidence>
<dbReference type="PANTHER" id="PTHR12013">
    <property type="entry name" value="SIGNAL RECOGNITION PARTICLE 14 KD PROTEIN"/>
    <property type="match status" value="1"/>
</dbReference>
<dbReference type="EMBL" id="CP048985">
    <property type="protein sequence ID" value="QID78447.1"/>
    <property type="molecule type" value="Genomic_DNA"/>
</dbReference>
<comment type="subunit">
    <text evidence="7">Component of a fungal signal recognition particle (SRP) complex that consists of a 7SL RNA molecule (scR1) and at least six protein subunits: SRP72, SRP68, SRP54, SEC65, SRP21 and SRP14.</text>
</comment>
<reference evidence="9 10" key="1">
    <citation type="journal article" date="2019" name="BMC Genomics">
        <title>Chromosome level assembly and comparative genome analysis confirm lager-brewing yeasts originated from a single hybridization.</title>
        <authorList>
            <person name="Salazar A.N."/>
            <person name="Gorter de Vries A.R."/>
            <person name="van den Broek M."/>
            <person name="Brouwers N."/>
            <person name="de la Torre Cortes P."/>
            <person name="Kuijpers N.G.A."/>
            <person name="Daran J.G."/>
            <person name="Abeel T."/>
        </authorList>
    </citation>
    <scope>NUCLEOTIDE SEQUENCE [LARGE SCALE GENOMIC DNA]</scope>
    <source>
        <strain evidence="9 10">CBS 1483</strain>
    </source>
</reference>
<evidence type="ECO:0000256" key="6">
    <source>
        <dbReference type="ARBA" id="ARBA00023274"/>
    </source>
</evidence>
<dbReference type="Pfam" id="PF02290">
    <property type="entry name" value="SRP14"/>
    <property type="match status" value="1"/>
</dbReference>
<dbReference type="InterPro" id="IPR009018">
    <property type="entry name" value="Signal_recog_particle_SRP9/14"/>
</dbReference>
<keyword evidence="5 7" id="KW-0733">Signal recognition particle</keyword>
<accession>A0A6C1DPB9</accession>
<dbReference type="FunFam" id="3.30.720.10:FF:000010">
    <property type="entry name" value="Signal recognition particle (SRP) subunit"/>
    <property type="match status" value="1"/>
</dbReference>
<evidence type="ECO:0000256" key="4">
    <source>
        <dbReference type="ARBA" id="ARBA00022884"/>
    </source>
</evidence>
<comment type="similarity">
    <text evidence="2 7">Belongs to the SRP14 family.</text>
</comment>
<keyword evidence="10" id="KW-1185">Reference proteome</keyword>
<dbReference type="OrthoDB" id="19209at2759"/>
<evidence type="ECO:0000256" key="3">
    <source>
        <dbReference type="ARBA" id="ARBA00022490"/>
    </source>
</evidence>
<dbReference type="GO" id="GO:0006614">
    <property type="term" value="P:SRP-dependent cotranslational protein targeting to membrane"/>
    <property type="evidence" value="ECO:0007669"/>
    <property type="project" value="UniProtKB-UniRule"/>
</dbReference>
<name>A0A6C1DPB9_SACPS</name>
<dbReference type="GO" id="GO:0005786">
    <property type="term" value="C:signal recognition particle, endoplasmic reticulum targeting"/>
    <property type="evidence" value="ECO:0007669"/>
    <property type="project" value="UniProtKB-UniRule"/>
</dbReference>
<proteinExistence type="inferred from homology"/>
<keyword evidence="6 7" id="KW-0687">Ribonucleoprotein</keyword>
<keyword evidence="3 7" id="KW-0963">Cytoplasm</keyword>
<evidence type="ECO:0000256" key="5">
    <source>
        <dbReference type="ARBA" id="ARBA00023135"/>
    </source>
</evidence>
<keyword evidence="4 7" id="KW-0694">RNA-binding</keyword>
<organism evidence="9 10">
    <name type="scientific">Saccharomyces pastorianus</name>
    <name type="common">Lager yeast</name>
    <name type="synonym">Saccharomyces cerevisiae x Saccharomyces eubayanus</name>
    <dbReference type="NCBI Taxonomy" id="27292"/>
    <lineage>
        <taxon>Eukaryota</taxon>
        <taxon>Fungi</taxon>
        <taxon>Dikarya</taxon>
        <taxon>Ascomycota</taxon>
        <taxon>Saccharomycotina</taxon>
        <taxon>Saccharomycetes</taxon>
        <taxon>Saccharomycetales</taxon>
        <taxon>Saccharomycetaceae</taxon>
        <taxon>Saccharomyces</taxon>
    </lineage>
</organism>
<gene>
    <name evidence="9" type="primary">SRP14_1</name>
    <name evidence="9" type="ORF">GRS66_000653</name>
</gene>
<dbReference type="AlphaFoldDB" id="A0A6C1DPB9"/>